<feature type="region of interest" description="Disordered" evidence="5">
    <location>
        <begin position="234"/>
        <end position="260"/>
    </location>
</feature>
<feature type="domain" description="TRPM-like" evidence="6">
    <location>
        <begin position="150"/>
        <end position="226"/>
    </location>
</feature>
<evidence type="ECO:0000256" key="5">
    <source>
        <dbReference type="SAM" id="MobiDB-lite"/>
    </source>
</evidence>
<feature type="domain" description="TRPM-like" evidence="6">
    <location>
        <begin position="54"/>
        <end position="113"/>
    </location>
</feature>
<evidence type="ECO:0000313" key="7">
    <source>
        <dbReference type="EMBL" id="VTJ60695.1"/>
    </source>
</evidence>
<dbReference type="InterPro" id="IPR050927">
    <property type="entry name" value="TRPM"/>
</dbReference>
<dbReference type="PANTHER" id="PTHR13800:SF9">
    <property type="entry name" value="TRANSIENT RECEPTOR POTENTIAL CATION CHANNEL SUBFAMILY M MEMBER 8"/>
    <property type="match status" value="1"/>
</dbReference>
<protein>
    <recommendedName>
        <fullName evidence="6">TRPM-like domain-containing protein</fullName>
    </recommendedName>
</protein>
<evidence type="ECO:0000256" key="4">
    <source>
        <dbReference type="ARBA" id="ARBA00023136"/>
    </source>
</evidence>
<dbReference type="Proteomes" id="UP000335636">
    <property type="component" value="Unassembled WGS sequence"/>
</dbReference>
<dbReference type="Pfam" id="PF25508">
    <property type="entry name" value="TRPM2"/>
    <property type="match status" value="2"/>
</dbReference>
<gene>
    <name evidence="7" type="ORF">MONAX_5E030876</name>
</gene>
<feature type="compositionally biased region" description="Gly residues" evidence="5">
    <location>
        <begin position="248"/>
        <end position="260"/>
    </location>
</feature>
<evidence type="ECO:0000259" key="6">
    <source>
        <dbReference type="Pfam" id="PF25508"/>
    </source>
</evidence>
<keyword evidence="3" id="KW-1133">Transmembrane helix</keyword>
<dbReference type="GO" id="GO:0005886">
    <property type="term" value="C:plasma membrane"/>
    <property type="evidence" value="ECO:0007669"/>
    <property type="project" value="TreeGrafter"/>
</dbReference>
<keyword evidence="8" id="KW-1185">Reference proteome</keyword>
<dbReference type="GO" id="GO:0099604">
    <property type="term" value="F:ligand-gated calcium channel activity"/>
    <property type="evidence" value="ECO:0007669"/>
    <property type="project" value="TreeGrafter"/>
</dbReference>
<dbReference type="EMBL" id="CABDUW010000153">
    <property type="protein sequence ID" value="VTJ60695.1"/>
    <property type="molecule type" value="Genomic_DNA"/>
</dbReference>
<dbReference type="AlphaFoldDB" id="A0A5E4AU61"/>
<sequence>MEHEQMRAWWHVVPWTPFFQVCLRLGLPDEDSRERVPAALLPPTPNWVLLLCQTSADLQEVMFTALIKDRPKFVRLFLENGLNLQKFLTNDVLTELFSSHFSTLVYRNLQIAKNSYNDALLTFVWKLVANFRRGFWKEDRNSRDDLDVELHDVSFITRHPLQALFIWAILQNKKELSKVIWEQTRGCTLAALGASKLLKTLAKVKNDINAAGESEELANEYETRAVVSHRATPVMAGEQVPEGRSLGAPGGLGEISHGLG</sequence>
<evidence type="ECO:0000256" key="2">
    <source>
        <dbReference type="ARBA" id="ARBA00022692"/>
    </source>
</evidence>
<keyword evidence="4" id="KW-0472">Membrane</keyword>
<dbReference type="PANTHER" id="PTHR13800">
    <property type="entry name" value="TRANSIENT RECEPTOR POTENTIAL CATION CHANNEL, SUBFAMILY M, MEMBER 6"/>
    <property type="match status" value="1"/>
</dbReference>
<evidence type="ECO:0000256" key="1">
    <source>
        <dbReference type="ARBA" id="ARBA00004141"/>
    </source>
</evidence>
<comment type="caution">
    <text evidence="7">The sequence shown here is derived from an EMBL/GenBank/DDBJ whole genome shotgun (WGS) entry which is preliminary data.</text>
</comment>
<evidence type="ECO:0000313" key="8">
    <source>
        <dbReference type="Proteomes" id="UP000335636"/>
    </source>
</evidence>
<dbReference type="InterPro" id="IPR057366">
    <property type="entry name" value="TRPM-like"/>
</dbReference>
<keyword evidence="2" id="KW-0812">Transmembrane</keyword>
<reference evidence="7" key="1">
    <citation type="submission" date="2019-04" db="EMBL/GenBank/DDBJ databases">
        <authorList>
            <person name="Alioto T."/>
            <person name="Alioto T."/>
        </authorList>
    </citation>
    <scope>NUCLEOTIDE SEQUENCE [LARGE SCALE GENOMIC DNA]</scope>
</reference>
<name>A0A5E4AU61_MARMO</name>
<evidence type="ECO:0000256" key="3">
    <source>
        <dbReference type="ARBA" id="ARBA00022989"/>
    </source>
</evidence>
<comment type="subcellular location">
    <subcellularLocation>
        <location evidence="1">Membrane</location>
        <topology evidence="1">Multi-pass membrane protein</topology>
    </subcellularLocation>
</comment>
<accession>A0A5E4AU61</accession>
<proteinExistence type="predicted"/>
<organism evidence="7 8">
    <name type="scientific">Marmota monax</name>
    <name type="common">Woodchuck</name>
    <dbReference type="NCBI Taxonomy" id="9995"/>
    <lineage>
        <taxon>Eukaryota</taxon>
        <taxon>Metazoa</taxon>
        <taxon>Chordata</taxon>
        <taxon>Craniata</taxon>
        <taxon>Vertebrata</taxon>
        <taxon>Euteleostomi</taxon>
        <taxon>Mammalia</taxon>
        <taxon>Eutheria</taxon>
        <taxon>Euarchontoglires</taxon>
        <taxon>Glires</taxon>
        <taxon>Rodentia</taxon>
        <taxon>Sciuromorpha</taxon>
        <taxon>Sciuridae</taxon>
        <taxon>Xerinae</taxon>
        <taxon>Marmotini</taxon>
        <taxon>Marmota</taxon>
    </lineage>
</organism>